<keyword evidence="3" id="KW-1185">Reference proteome</keyword>
<evidence type="ECO:0000313" key="2">
    <source>
        <dbReference type="EMBL" id="SES36665.1"/>
    </source>
</evidence>
<dbReference type="Proteomes" id="UP000199352">
    <property type="component" value="Unassembled WGS sequence"/>
</dbReference>
<protein>
    <submittedName>
        <fullName evidence="2">Uncharacterized protein</fullName>
    </submittedName>
</protein>
<dbReference type="RefSeq" id="WP_089962377.1">
    <property type="nucleotide sequence ID" value="NZ_FOFR01000041.1"/>
</dbReference>
<dbReference type="EMBL" id="FOFR01000041">
    <property type="protein sequence ID" value="SES36665.1"/>
    <property type="molecule type" value="Genomic_DNA"/>
</dbReference>
<reference evidence="3" key="1">
    <citation type="submission" date="2016-10" db="EMBL/GenBank/DDBJ databases">
        <authorList>
            <person name="Varghese N."/>
            <person name="Submissions S."/>
        </authorList>
    </citation>
    <scope>NUCLEOTIDE SEQUENCE [LARGE SCALE GENOMIC DNA]</scope>
    <source>
        <strain evidence="3">CGMCC 4.3525</strain>
    </source>
</reference>
<proteinExistence type="predicted"/>
<evidence type="ECO:0000313" key="3">
    <source>
        <dbReference type="Proteomes" id="UP000199352"/>
    </source>
</evidence>
<sequence>MTRSRTRRRGSLTGFLSDIVDDTKEFVDDLLDRDDDYDDRDRRGTSRRTVRYNDEDRDLEGLREQLDRLGQQIDRLIQALQPTWQQQQQSK</sequence>
<gene>
    <name evidence="2" type="ORF">SAMN05216188_1417</name>
</gene>
<evidence type="ECO:0000256" key="1">
    <source>
        <dbReference type="SAM" id="Coils"/>
    </source>
</evidence>
<name>A0A1H9WS00_9PSEU</name>
<organism evidence="2 3">
    <name type="scientific">Lentzea xinjiangensis</name>
    <dbReference type="NCBI Taxonomy" id="402600"/>
    <lineage>
        <taxon>Bacteria</taxon>
        <taxon>Bacillati</taxon>
        <taxon>Actinomycetota</taxon>
        <taxon>Actinomycetes</taxon>
        <taxon>Pseudonocardiales</taxon>
        <taxon>Pseudonocardiaceae</taxon>
        <taxon>Lentzea</taxon>
    </lineage>
</organism>
<keyword evidence="1" id="KW-0175">Coiled coil</keyword>
<accession>A0A1H9WS00</accession>
<dbReference type="STRING" id="402600.SAMN05216188_1417"/>
<dbReference type="AlphaFoldDB" id="A0A1H9WS00"/>
<feature type="coiled-coil region" evidence="1">
    <location>
        <begin position="52"/>
        <end position="79"/>
    </location>
</feature>